<dbReference type="OrthoDB" id="265306at2759"/>
<name>A0A067QA26_9AGAM</name>
<dbReference type="Pfam" id="PF05222">
    <property type="entry name" value="AlaDh_PNT_N"/>
    <property type="match status" value="1"/>
</dbReference>
<evidence type="ECO:0000256" key="16">
    <source>
        <dbReference type="PIRSR" id="PIRSR018250-4"/>
    </source>
</evidence>
<evidence type="ECO:0000256" key="13">
    <source>
        <dbReference type="PIRNR" id="PIRNR018250"/>
    </source>
</evidence>
<feature type="disulfide bond" evidence="16">
    <location>
        <begin position="197"/>
        <end position="241"/>
    </location>
</feature>
<dbReference type="FunFam" id="3.40.50.720:FF:000217">
    <property type="entry name" value="Saccharopine dehydrogenase [NAD(+), L-lysine-forming]"/>
    <property type="match status" value="1"/>
</dbReference>
<evidence type="ECO:0000256" key="11">
    <source>
        <dbReference type="ARBA" id="ARBA00033228"/>
    </source>
</evidence>
<dbReference type="InterPro" id="IPR036291">
    <property type="entry name" value="NAD(P)-bd_dom_sf"/>
</dbReference>
<organism evidence="19 20">
    <name type="scientific">Jaapia argillacea MUCL 33604</name>
    <dbReference type="NCBI Taxonomy" id="933084"/>
    <lineage>
        <taxon>Eukaryota</taxon>
        <taxon>Fungi</taxon>
        <taxon>Dikarya</taxon>
        <taxon>Basidiomycota</taxon>
        <taxon>Agaricomycotina</taxon>
        <taxon>Agaricomycetes</taxon>
        <taxon>Agaricomycetidae</taxon>
        <taxon>Jaapiales</taxon>
        <taxon>Jaapiaceae</taxon>
        <taxon>Jaapia</taxon>
    </lineage>
</organism>
<evidence type="ECO:0000256" key="1">
    <source>
        <dbReference type="ARBA" id="ARBA00004884"/>
    </source>
</evidence>
<dbReference type="PANTHER" id="PTHR11133:SF23">
    <property type="entry name" value="SACCHAROPINE DEHYDROGENASE [NAD(+), L-LYSINE-FORMING]"/>
    <property type="match status" value="1"/>
</dbReference>
<evidence type="ECO:0000256" key="4">
    <source>
        <dbReference type="ARBA" id="ARBA00012847"/>
    </source>
</evidence>
<evidence type="ECO:0000256" key="2">
    <source>
        <dbReference type="ARBA" id="ARBA00005689"/>
    </source>
</evidence>
<dbReference type="EMBL" id="KL197710">
    <property type="protein sequence ID" value="KDQ63829.1"/>
    <property type="molecule type" value="Genomic_DNA"/>
</dbReference>
<keyword evidence="9 13" id="KW-0457">Lysine biosynthesis</keyword>
<evidence type="ECO:0000313" key="19">
    <source>
        <dbReference type="EMBL" id="KDQ63829.1"/>
    </source>
</evidence>
<keyword evidence="10" id="KW-1015">Disulfide bond</keyword>
<feature type="binding site" evidence="15">
    <location>
        <position position="272"/>
    </location>
    <ligand>
        <name>NAD(+)</name>
        <dbReference type="ChEBI" id="CHEBI:57540"/>
    </ligand>
</feature>
<protein>
    <recommendedName>
        <fullName evidence="5 13">Saccharopine dehydrogenase [NAD(+), L-lysine-forming]</fullName>
        <shortName evidence="13">SDH</shortName>
        <ecNumber evidence="4 13">1.5.1.7</ecNumber>
    </recommendedName>
    <alternativeName>
        <fullName evidence="11 13">Lysine--2-oxoglutarate reductase</fullName>
    </alternativeName>
</protein>
<dbReference type="FunCoup" id="A0A067QA26">
    <property type="interactions" value="332"/>
</dbReference>
<evidence type="ECO:0000259" key="18">
    <source>
        <dbReference type="SMART" id="SM01003"/>
    </source>
</evidence>
<dbReference type="GO" id="GO:0004754">
    <property type="term" value="F:saccharopine dehydrogenase (NAD+, L-lysine-forming) activity"/>
    <property type="evidence" value="ECO:0007669"/>
    <property type="project" value="UniProtKB-EC"/>
</dbReference>
<dbReference type="SMART" id="SM01002">
    <property type="entry name" value="AlaDh_PNT_C"/>
    <property type="match status" value="1"/>
</dbReference>
<dbReference type="CDD" id="cd12188">
    <property type="entry name" value="SDH"/>
    <property type="match status" value="1"/>
</dbReference>
<feature type="binding site" evidence="15">
    <location>
        <position position="129"/>
    </location>
    <ligand>
        <name>NAD(+)</name>
        <dbReference type="ChEBI" id="CHEBI:57540"/>
    </ligand>
</feature>
<evidence type="ECO:0000256" key="7">
    <source>
        <dbReference type="ARBA" id="ARBA00023002"/>
    </source>
</evidence>
<dbReference type="PANTHER" id="PTHR11133">
    <property type="entry name" value="SACCHAROPINE DEHYDROGENASE"/>
    <property type="match status" value="1"/>
</dbReference>
<evidence type="ECO:0000256" key="12">
    <source>
        <dbReference type="ARBA" id="ARBA00047860"/>
    </source>
</evidence>
<evidence type="ECO:0000256" key="14">
    <source>
        <dbReference type="PIRSR" id="PIRSR018250-1"/>
    </source>
</evidence>
<evidence type="ECO:0000256" key="15">
    <source>
        <dbReference type="PIRSR" id="PIRSR018250-3"/>
    </source>
</evidence>
<keyword evidence="20" id="KW-1185">Reference proteome</keyword>
<evidence type="ECO:0000256" key="9">
    <source>
        <dbReference type="ARBA" id="ARBA00023154"/>
    </source>
</evidence>
<evidence type="ECO:0000256" key="8">
    <source>
        <dbReference type="ARBA" id="ARBA00023027"/>
    </source>
</evidence>
<dbReference type="EC" id="1.5.1.7" evidence="4 13"/>
<sequence length="368" mass="40251">MTGHPLWLRCEKKEFERRAALTPTTAKQLIDAGFDISVERDEQRIFDDAEYEAVGCKIVEHNSWPNAPTTTPIIGLKELPVSDDPLPHTHIQFAHCYKNQAGWSKVLSRFHRGGGSLYDLEFLNDDKGRRVAAFGFHAGFAGAAAGALALAAQKKGEKLGLLEPYPNEQAMVTDVKARLGGSGKGTKALVIGALGRCGRGAVDLFRKIGLEEDDIVKWDMAETAKGGPFPEILDVDIFVNCIYLSSSIPPFLTHESIRAAGQTRKLSVVVDVSCDTTNPYNPIPIYSINTTFSEPTVPVELGPEVPPLSVISIDHLPTLLPREASEQFSADLLPSLLELPNRKQARVWVEAEQLFQEKLAEAAKVEGL</sequence>
<dbReference type="HOGENOM" id="CLU_063085_0_0_1"/>
<dbReference type="SUPFAM" id="SSF52283">
    <property type="entry name" value="Formate/glycerate dehydrogenase catalytic domain-like"/>
    <property type="match status" value="1"/>
</dbReference>
<comment type="similarity">
    <text evidence="2 13">Belongs to the AlaDH/PNT family.</text>
</comment>
<evidence type="ECO:0000313" key="20">
    <source>
        <dbReference type="Proteomes" id="UP000027265"/>
    </source>
</evidence>
<dbReference type="SUPFAM" id="SSF51735">
    <property type="entry name" value="NAD(P)-binding Rossmann-fold domains"/>
    <property type="match status" value="1"/>
</dbReference>
<evidence type="ECO:0000256" key="3">
    <source>
        <dbReference type="ARBA" id="ARBA00011245"/>
    </source>
</evidence>
<evidence type="ECO:0000256" key="6">
    <source>
        <dbReference type="ARBA" id="ARBA00022605"/>
    </source>
</evidence>
<dbReference type="InterPro" id="IPR007698">
    <property type="entry name" value="AlaDH/PNT_NAD(H)-bd"/>
</dbReference>
<evidence type="ECO:0000256" key="10">
    <source>
        <dbReference type="ARBA" id="ARBA00023157"/>
    </source>
</evidence>
<dbReference type="InterPro" id="IPR007886">
    <property type="entry name" value="AlaDH/PNT_N"/>
</dbReference>
<dbReference type="AlphaFoldDB" id="A0A067QA26"/>
<dbReference type="SMART" id="SM01003">
    <property type="entry name" value="AlaDh_PNT_N"/>
    <property type="match status" value="1"/>
</dbReference>
<feature type="active site" description="Proton donor" evidence="14">
    <location>
        <position position="95"/>
    </location>
</feature>
<dbReference type="STRING" id="933084.A0A067QA26"/>
<dbReference type="Proteomes" id="UP000027265">
    <property type="component" value="Unassembled WGS sequence"/>
</dbReference>
<comment type="subunit">
    <text evidence="3">Monomer.</text>
</comment>
<dbReference type="GO" id="GO:0005737">
    <property type="term" value="C:cytoplasm"/>
    <property type="evidence" value="ECO:0007669"/>
    <property type="project" value="TreeGrafter"/>
</dbReference>
<dbReference type="UniPathway" id="UPA00033">
    <property type="reaction ID" value="UER00034"/>
</dbReference>
<dbReference type="GO" id="GO:0019878">
    <property type="term" value="P:lysine biosynthetic process via aminoadipic acid"/>
    <property type="evidence" value="ECO:0007669"/>
    <property type="project" value="UniProtKB-UniPathway"/>
</dbReference>
<proteinExistence type="inferred from homology"/>
<feature type="binding site" evidence="15">
    <location>
        <position position="223"/>
    </location>
    <ligand>
        <name>NAD(+)</name>
        <dbReference type="ChEBI" id="CHEBI:57540"/>
    </ligand>
</feature>
<evidence type="ECO:0000256" key="5">
    <source>
        <dbReference type="ARBA" id="ARBA00021221"/>
    </source>
</evidence>
<gene>
    <name evidence="19" type="ORF">JAAARDRAFT_54017</name>
</gene>
<feature type="active site" description="Proton acceptor" evidence="14">
    <location>
        <position position="77"/>
    </location>
</feature>
<keyword evidence="8 13" id="KW-0520">NAD</keyword>
<dbReference type="InterPro" id="IPR051168">
    <property type="entry name" value="AASS"/>
</dbReference>
<dbReference type="Gene3D" id="3.40.50.720">
    <property type="entry name" value="NAD(P)-binding Rossmann-like Domain"/>
    <property type="match status" value="1"/>
</dbReference>
<feature type="domain" description="Alanine dehydrogenase/pyridine nucleotide transhydrogenase N-terminal" evidence="18">
    <location>
        <begin position="7"/>
        <end position="141"/>
    </location>
</feature>
<comment type="catalytic activity">
    <reaction evidence="12 13">
        <text>L-saccharopine + NAD(+) + H2O = L-lysine + 2-oxoglutarate + NADH + H(+)</text>
        <dbReference type="Rhea" id="RHEA:12440"/>
        <dbReference type="ChEBI" id="CHEBI:15377"/>
        <dbReference type="ChEBI" id="CHEBI:15378"/>
        <dbReference type="ChEBI" id="CHEBI:16810"/>
        <dbReference type="ChEBI" id="CHEBI:32551"/>
        <dbReference type="ChEBI" id="CHEBI:57540"/>
        <dbReference type="ChEBI" id="CHEBI:57945"/>
        <dbReference type="ChEBI" id="CHEBI:57951"/>
        <dbReference type="EC" id="1.5.1.7"/>
    </reaction>
</comment>
<accession>A0A067QA26</accession>
<feature type="binding site" evidence="15">
    <location>
        <begin position="313"/>
        <end position="316"/>
    </location>
    <ligand>
        <name>NAD(+)</name>
        <dbReference type="ChEBI" id="CHEBI:57540"/>
    </ligand>
</feature>
<comment type="pathway">
    <text evidence="1 13">Amino-acid biosynthesis; L-lysine biosynthesis via AAA pathway; L-lysine from L-alpha-aminoadipate (fungal route): step 3/3.</text>
</comment>
<feature type="domain" description="Alanine dehydrogenase/pyridine nucleotide transhydrogenase NAD(H)-binding" evidence="17">
    <location>
        <begin position="171"/>
        <end position="312"/>
    </location>
</feature>
<keyword evidence="6 13" id="KW-0028">Amino-acid biosynthesis</keyword>
<keyword evidence="7 13" id="KW-0560">Oxidoreductase</keyword>
<dbReference type="InParanoid" id="A0A067QA26"/>
<feature type="binding site" evidence="15">
    <location>
        <begin position="195"/>
        <end position="196"/>
    </location>
    <ligand>
        <name>NAD(+)</name>
        <dbReference type="ChEBI" id="CHEBI:57540"/>
    </ligand>
</feature>
<evidence type="ECO:0000259" key="17">
    <source>
        <dbReference type="SMART" id="SM01002"/>
    </source>
</evidence>
<feature type="binding site" evidence="15">
    <location>
        <position position="219"/>
    </location>
    <ligand>
        <name>NAD(+)</name>
        <dbReference type="ChEBI" id="CHEBI:57540"/>
    </ligand>
</feature>
<dbReference type="InterPro" id="IPR027281">
    <property type="entry name" value="Lys1"/>
</dbReference>
<dbReference type="PIRSF" id="PIRSF018250">
    <property type="entry name" value="Saccharopine_DH_Lys"/>
    <property type="match status" value="1"/>
</dbReference>
<feature type="binding site" evidence="15">
    <location>
        <position position="243"/>
    </location>
    <ligand>
        <name>NAD(+)</name>
        <dbReference type="ChEBI" id="CHEBI:57540"/>
    </ligand>
</feature>
<reference evidence="20" key="1">
    <citation type="journal article" date="2014" name="Proc. Natl. Acad. Sci. U.S.A.">
        <title>Extensive sampling of basidiomycete genomes demonstrates inadequacy of the white-rot/brown-rot paradigm for wood decay fungi.</title>
        <authorList>
            <person name="Riley R."/>
            <person name="Salamov A.A."/>
            <person name="Brown D.W."/>
            <person name="Nagy L.G."/>
            <person name="Floudas D."/>
            <person name="Held B.W."/>
            <person name="Levasseur A."/>
            <person name="Lombard V."/>
            <person name="Morin E."/>
            <person name="Otillar R."/>
            <person name="Lindquist E.A."/>
            <person name="Sun H."/>
            <person name="LaButti K.M."/>
            <person name="Schmutz J."/>
            <person name="Jabbour D."/>
            <person name="Luo H."/>
            <person name="Baker S.E."/>
            <person name="Pisabarro A.G."/>
            <person name="Walton J.D."/>
            <person name="Blanchette R.A."/>
            <person name="Henrissat B."/>
            <person name="Martin F."/>
            <person name="Cullen D."/>
            <person name="Hibbett D.S."/>
            <person name="Grigoriev I.V."/>
        </authorList>
    </citation>
    <scope>NUCLEOTIDE SEQUENCE [LARGE SCALE GENOMIC DNA]</scope>
    <source>
        <strain evidence="20">MUCL 33604</strain>
    </source>
</reference>